<dbReference type="GO" id="GO:0016491">
    <property type="term" value="F:oxidoreductase activity"/>
    <property type="evidence" value="ECO:0007669"/>
    <property type="project" value="UniProtKB-KW"/>
</dbReference>
<reference evidence="6" key="1">
    <citation type="submission" date="2017-02" db="UniProtKB">
        <authorList>
            <consortium name="WormBaseParasite"/>
        </authorList>
    </citation>
    <scope>IDENTIFICATION</scope>
</reference>
<protein>
    <submittedName>
        <fullName evidence="6">Iodotyrosine dehalogenase 1 (inferred by orthology to a human protein)</fullName>
    </submittedName>
</protein>
<keyword evidence="5" id="KW-0812">Transmembrane</keyword>
<dbReference type="SUPFAM" id="SSF55469">
    <property type="entry name" value="FMN-dependent nitroreductase-like"/>
    <property type="match status" value="1"/>
</dbReference>
<dbReference type="Gene3D" id="3.40.109.10">
    <property type="entry name" value="NADH Oxidase"/>
    <property type="match status" value="1"/>
</dbReference>
<evidence type="ECO:0000256" key="1">
    <source>
        <dbReference type="ARBA" id="ARBA00007118"/>
    </source>
</evidence>
<organism evidence="6">
    <name type="scientific">Nippostrongylus brasiliensis</name>
    <name type="common">Rat hookworm</name>
    <dbReference type="NCBI Taxonomy" id="27835"/>
    <lineage>
        <taxon>Eukaryota</taxon>
        <taxon>Metazoa</taxon>
        <taxon>Ecdysozoa</taxon>
        <taxon>Nematoda</taxon>
        <taxon>Chromadorea</taxon>
        <taxon>Rhabditida</taxon>
        <taxon>Rhabditina</taxon>
        <taxon>Rhabditomorpha</taxon>
        <taxon>Strongyloidea</taxon>
        <taxon>Heligmosomidae</taxon>
        <taxon>Nippostrongylus</taxon>
    </lineage>
</organism>
<evidence type="ECO:0000256" key="2">
    <source>
        <dbReference type="ARBA" id="ARBA00022630"/>
    </source>
</evidence>
<dbReference type="PANTHER" id="PTHR23026">
    <property type="entry name" value="NADPH NITROREDUCTASE"/>
    <property type="match status" value="1"/>
</dbReference>
<feature type="transmembrane region" description="Helical" evidence="5">
    <location>
        <begin position="21"/>
        <end position="45"/>
    </location>
</feature>
<dbReference type="PANTHER" id="PTHR23026:SF90">
    <property type="entry name" value="IODOTYROSINE DEIODINASE 1"/>
    <property type="match status" value="1"/>
</dbReference>
<keyword evidence="2" id="KW-0285">Flavoprotein</keyword>
<dbReference type="WBParaSite" id="NBR_0000726501-mRNA-1">
    <property type="protein sequence ID" value="NBR_0000726501-mRNA-1"/>
    <property type="gene ID" value="NBR_0000726501"/>
</dbReference>
<sequence length="95" mass="10464">LLQIFKTVEDKEVRLYHYNEISTAIAIGLLLSAIQFVGLSTVVTSPLNAGAQISRLLRRPNNECVMLLLPLGYAATGALVPDLKRKPVEKIISIY</sequence>
<accession>A0A0N4XWJ1</accession>
<dbReference type="GO" id="GO:0005886">
    <property type="term" value="C:plasma membrane"/>
    <property type="evidence" value="ECO:0007669"/>
    <property type="project" value="TreeGrafter"/>
</dbReference>
<dbReference type="InterPro" id="IPR050627">
    <property type="entry name" value="Nitroreductase/BluB"/>
</dbReference>
<dbReference type="GO" id="GO:0006570">
    <property type="term" value="P:tyrosine metabolic process"/>
    <property type="evidence" value="ECO:0007669"/>
    <property type="project" value="TreeGrafter"/>
</dbReference>
<name>A0A0N4XWJ1_NIPBR</name>
<evidence type="ECO:0000256" key="5">
    <source>
        <dbReference type="SAM" id="Phobius"/>
    </source>
</evidence>
<keyword evidence="5" id="KW-0472">Membrane</keyword>
<comment type="similarity">
    <text evidence="1">Belongs to the nitroreductase family.</text>
</comment>
<keyword evidence="4" id="KW-0560">Oxidoreductase</keyword>
<dbReference type="InterPro" id="IPR000415">
    <property type="entry name" value="Nitroreductase-like"/>
</dbReference>
<proteinExistence type="inferred from homology"/>
<keyword evidence="5" id="KW-1133">Transmembrane helix</keyword>
<keyword evidence="3" id="KW-0288">FMN</keyword>
<dbReference type="OMA" id="DIMMHIA"/>
<dbReference type="AlphaFoldDB" id="A0A0N4XWJ1"/>
<evidence type="ECO:0000313" key="6">
    <source>
        <dbReference type="WBParaSite" id="NBR_0000726501-mRNA-1"/>
    </source>
</evidence>
<evidence type="ECO:0000256" key="4">
    <source>
        <dbReference type="ARBA" id="ARBA00023002"/>
    </source>
</evidence>
<evidence type="ECO:0000256" key="3">
    <source>
        <dbReference type="ARBA" id="ARBA00022643"/>
    </source>
</evidence>